<dbReference type="GeneID" id="56060431"/>
<dbReference type="InterPro" id="IPR054492">
    <property type="entry name" value="WbmS-like"/>
</dbReference>
<accession>A0A7D5M214</accession>
<dbReference type="AlphaFoldDB" id="A0A7D5M214"/>
<dbReference type="Pfam" id="PF22537">
    <property type="entry name" value="WbmS-like"/>
    <property type="match status" value="1"/>
</dbReference>
<dbReference type="EMBL" id="CP026994">
    <property type="protein sequence ID" value="QLH04015.1"/>
    <property type="molecule type" value="Genomic_DNA"/>
</dbReference>
<dbReference type="RefSeq" id="WP_179362878.1">
    <property type="nucleotide sequence ID" value="NZ_CP026994.1"/>
</dbReference>
<evidence type="ECO:0000313" key="2">
    <source>
        <dbReference type="Proteomes" id="UP000509441"/>
    </source>
</evidence>
<dbReference type="Proteomes" id="UP000509441">
    <property type="component" value="Chromosome"/>
</dbReference>
<evidence type="ECO:0000313" key="1">
    <source>
        <dbReference type="EMBL" id="QLH04015.1"/>
    </source>
</evidence>
<protein>
    <recommendedName>
        <fullName evidence="3">NodB homology domain-containing protein</fullName>
    </recommendedName>
</protein>
<dbReference type="Gene3D" id="3.20.20.370">
    <property type="entry name" value="Glycoside hydrolase/deacetylase"/>
    <property type="match status" value="1"/>
</dbReference>
<organism evidence="1 2">
    <name type="scientific">Nitrosopumilus oxyclinae</name>
    <dbReference type="NCBI Taxonomy" id="1959104"/>
    <lineage>
        <taxon>Archaea</taxon>
        <taxon>Nitrososphaerota</taxon>
        <taxon>Nitrososphaeria</taxon>
        <taxon>Nitrosopumilales</taxon>
        <taxon>Nitrosopumilaceae</taxon>
        <taxon>Nitrosopumilus</taxon>
    </lineage>
</organism>
<gene>
    <name evidence="1" type="ORF">C5F49_00760</name>
</gene>
<proteinExistence type="predicted"/>
<evidence type="ECO:0008006" key="3">
    <source>
        <dbReference type="Google" id="ProtNLM"/>
    </source>
</evidence>
<keyword evidence="2" id="KW-1185">Reference proteome</keyword>
<dbReference type="SUPFAM" id="SSF88713">
    <property type="entry name" value="Glycoside hydrolase/deacetylase"/>
    <property type="match status" value="1"/>
</dbReference>
<dbReference type="GO" id="GO:0005975">
    <property type="term" value="P:carbohydrate metabolic process"/>
    <property type="evidence" value="ECO:0007669"/>
    <property type="project" value="InterPro"/>
</dbReference>
<reference evidence="1 2" key="1">
    <citation type="submission" date="2018-02" db="EMBL/GenBank/DDBJ databases">
        <title>Complete genome of Nitrosopumilus oxyclinae HCE1.</title>
        <authorList>
            <person name="Qin W."/>
            <person name="Zheng Y."/>
            <person name="Stahl D.A."/>
        </authorList>
    </citation>
    <scope>NUCLEOTIDE SEQUENCE [LARGE SCALE GENOMIC DNA]</scope>
    <source>
        <strain evidence="1 2">HCE1</strain>
    </source>
</reference>
<dbReference type="InterPro" id="IPR011330">
    <property type="entry name" value="Glyco_hydro/deAcase_b/a-brl"/>
</dbReference>
<dbReference type="OrthoDB" id="387530at2157"/>
<sequence length="236" mass="27833">MFVITLDCDWVPDFILDDVVNLFNEKNVKAVFFITNDSPTVQKLRKNPLFEVGIHPNFFPNSSHGNDIDSVLKYLKEIIPEAKSIRTHGLYQSTPLLKKFQEYGIENDVSILLSKTPNLTSHYSKFFNLYRFPYFWEDDVEMDEEYKWSLDNPLFHKEGLKIFNFHPIHVYLNSRKMNQYNSLKEEVGLNNVNENNIKNYINKNKNGAKDFLEEIISHLENKDTFTIQNLKKKISI</sequence>
<name>A0A7D5M214_9ARCH</name>
<dbReference type="KEGG" id="nox:C5F49_00760"/>